<organism evidence="1 2">
    <name type="scientific">Metarhizobium album</name>
    <dbReference type="NCBI Taxonomy" id="2182425"/>
    <lineage>
        <taxon>Bacteria</taxon>
        <taxon>Pseudomonadati</taxon>
        <taxon>Pseudomonadota</taxon>
        <taxon>Alphaproteobacteria</taxon>
        <taxon>Hyphomicrobiales</taxon>
        <taxon>Rhizobiaceae</taxon>
        <taxon>Metarhizobium</taxon>
    </lineage>
</organism>
<gene>
    <name evidence="1" type="ORF">DEM27_23170</name>
</gene>
<name>A0A2U2DKJ0_9HYPH</name>
<dbReference type="EMBL" id="QFBC01000013">
    <property type="protein sequence ID" value="PWE53827.1"/>
    <property type="molecule type" value="Genomic_DNA"/>
</dbReference>
<reference evidence="1 2" key="1">
    <citation type="submission" date="2018-05" db="EMBL/GenBank/DDBJ databases">
        <title>The draft genome of strain NS-104.</title>
        <authorList>
            <person name="Hang P."/>
            <person name="Jiang J."/>
        </authorList>
    </citation>
    <scope>NUCLEOTIDE SEQUENCE [LARGE SCALE GENOMIC DNA]</scope>
    <source>
        <strain evidence="1 2">NS-104</strain>
    </source>
</reference>
<evidence type="ECO:0000313" key="1">
    <source>
        <dbReference type="EMBL" id="PWE53827.1"/>
    </source>
</evidence>
<accession>A0A2U2DKJ0</accession>
<dbReference type="AlphaFoldDB" id="A0A2U2DKJ0"/>
<protein>
    <submittedName>
        <fullName evidence="1">Uncharacterized protein</fullName>
    </submittedName>
</protein>
<proteinExistence type="predicted"/>
<keyword evidence="2" id="KW-1185">Reference proteome</keyword>
<comment type="caution">
    <text evidence="1">The sequence shown here is derived from an EMBL/GenBank/DDBJ whole genome shotgun (WGS) entry which is preliminary data.</text>
</comment>
<evidence type="ECO:0000313" key="2">
    <source>
        <dbReference type="Proteomes" id="UP000245252"/>
    </source>
</evidence>
<sequence length="97" mass="10066">MSYYLADAGDLVHKGATSGMTGAAMGFSRPNIDVEEANLGEGGIEAAKAQLDAAFSLYYQEIRRSSATTTATRRNSIFPAPSPAMTSCSIASPVSAD</sequence>
<dbReference type="Proteomes" id="UP000245252">
    <property type="component" value="Unassembled WGS sequence"/>
</dbReference>